<evidence type="ECO:0000313" key="1">
    <source>
        <dbReference type="EMBL" id="GBM65709.1"/>
    </source>
</evidence>
<protein>
    <submittedName>
        <fullName evidence="1">Uncharacterized protein</fullName>
    </submittedName>
</protein>
<name>A0A4Y2HKH1_ARAVE</name>
<gene>
    <name evidence="1" type="ORF">AVEN_151272_1</name>
</gene>
<dbReference type="EMBL" id="BGPR01001990">
    <property type="protein sequence ID" value="GBM65709.1"/>
    <property type="molecule type" value="Genomic_DNA"/>
</dbReference>
<comment type="caution">
    <text evidence="1">The sequence shown here is derived from an EMBL/GenBank/DDBJ whole genome shotgun (WGS) entry which is preliminary data.</text>
</comment>
<evidence type="ECO:0000313" key="2">
    <source>
        <dbReference type="Proteomes" id="UP000499080"/>
    </source>
</evidence>
<proteinExistence type="predicted"/>
<reference evidence="1 2" key="1">
    <citation type="journal article" date="2019" name="Sci. Rep.">
        <title>Orb-weaving spider Araneus ventricosus genome elucidates the spidroin gene catalogue.</title>
        <authorList>
            <person name="Kono N."/>
            <person name="Nakamura H."/>
            <person name="Ohtoshi R."/>
            <person name="Moran D.A.P."/>
            <person name="Shinohara A."/>
            <person name="Yoshida Y."/>
            <person name="Fujiwara M."/>
            <person name="Mori M."/>
            <person name="Tomita M."/>
            <person name="Arakawa K."/>
        </authorList>
    </citation>
    <scope>NUCLEOTIDE SEQUENCE [LARGE SCALE GENOMIC DNA]</scope>
</reference>
<dbReference type="Proteomes" id="UP000499080">
    <property type="component" value="Unassembled WGS sequence"/>
</dbReference>
<dbReference type="AlphaFoldDB" id="A0A4Y2HKH1"/>
<accession>A0A4Y2HKH1</accession>
<keyword evidence="2" id="KW-1185">Reference proteome</keyword>
<sequence length="117" mass="12740">MALYEVTVSGMRSSCTAVNLSAISIGNEHRNRQSFQITSACSNTIFVCEKVSASGIRGELCAISKTNFGACQSSSVVSVHDNIRPFGIRKLFQRLCRDTFDHSLCGPDLAPNDYCLL</sequence>
<organism evidence="1 2">
    <name type="scientific">Araneus ventricosus</name>
    <name type="common">Orbweaver spider</name>
    <name type="synonym">Epeira ventricosa</name>
    <dbReference type="NCBI Taxonomy" id="182803"/>
    <lineage>
        <taxon>Eukaryota</taxon>
        <taxon>Metazoa</taxon>
        <taxon>Ecdysozoa</taxon>
        <taxon>Arthropoda</taxon>
        <taxon>Chelicerata</taxon>
        <taxon>Arachnida</taxon>
        <taxon>Araneae</taxon>
        <taxon>Araneomorphae</taxon>
        <taxon>Entelegynae</taxon>
        <taxon>Araneoidea</taxon>
        <taxon>Araneidae</taxon>
        <taxon>Araneus</taxon>
    </lineage>
</organism>